<dbReference type="RefSeq" id="WP_005822925.1">
    <property type="nucleotide sequence ID" value="NZ_ACQL01000065.1"/>
</dbReference>
<feature type="signal peptide" evidence="1">
    <location>
        <begin position="1"/>
        <end position="17"/>
    </location>
</feature>
<name>C5S020_9PAST</name>
<dbReference type="AlphaFoldDB" id="C5S020"/>
<feature type="chain" id="PRO_5002955390" description="Lipoprotein" evidence="1">
    <location>
        <begin position="18"/>
        <end position="176"/>
    </location>
</feature>
<dbReference type="Proteomes" id="UP000005532">
    <property type="component" value="Unassembled WGS sequence"/>
</dbReference>
<comment type="caution">
    <text evidence="2">The sequence shown here is derived from an EMBL/GenBank/DDBJ whole genome shotgun (WGS) entry which is preliminary data.</text>
</comment>
<evidence type="ECO:0000313" key="2">
    <source>
        <dbReference type="EMBL" id="EER47758.1"/>
    </source>
</evidence>
<evidence type="ECO:0008006" key="4">
    <source>
        <dbReference type="Google" id="ProtNLM"/>
    </source>
</evidence>
<reference evidence="2 3" key="1">
    <citation type="journal article" date="2010" name="Vet. Microbiol.">
        <title>Production of haemolysins by strains of the Actinobacillus minor/porcitonsillarum complex.</title>
        <authorList>
            <person name="Arya G."/>
            <person name="Niven D.F."/>
        </authorList>
    </citation>
    <scope>NUCLEOTIDE SEQUENCE [LARGE SCALE GENOMIC DNA]</scope>
    <source>
        <strain evidence="2 3">NM305</strain>
    </source>
</reference>
<accession>C5S020</accession>
<evidence type="ECO:0000313" key="3">
    <source>
        <dbReference type="Proteomes" id="UP000005532"/>
    </source>
</evidence>
<dbReference type="eggNOG" id="ENOG5030TW0">
    <property type="taxonomic scope" value="Bacteria"/>
</dbReference>
<proteinExistence type="predicted"/>
<sequence length="176" mass="19942">MKKLLAFAFFLPVLTHANTLNLPLCDDRNIQETLAGVFKLRGDETGVDLTPKSIDFVKEVKFPNQEKDIRACSAIVQANIYKFDTIYSISPYEKGFWVQLEDAQIIMDQETLSKGKSQFSNSLAEDKLKSFELAKKHGNMSEACTSLRVAKQFYLDANNEDGYIKVSDLLKENNCK</sequence>
<protein>
    <recommendedName>
        <fullName evidence="4">Lipoprotein</fullName>
    </recommendedName>
</protein>
<gene>
    <name evidence="2" type="ORF">AM305_06216</name>
</gene>
<organism evidence="2 3">
    <name type="scientific">Actinobacillus minor NM305</name>
    <dbReference type="NCBI Taxonomy" id="637911"/>
    <lineage>
        <taxon>Bacteria</taxon>
        <taxon>Pseudomonadati</taxon>
        <taxon>Pseudomonadota</taxon>
        <taxon>Gammaproteobacteria</taxon>
        <taxon>Pasteurellales</taxon>
        <taxon>Pasteurellaceae</taxon>
        <taxon>Actinobacillus</taxon>
    </lineage>
</organism>
<keyword evidence="1" id="KW-0732">Signal</keyword>
<dbReference type="EMBL" id="ACQL01000065">
    <property type="protein sequence ID" value="EER47758.1"/>
    <property type="molecule type" value="Genomic_DNA"/>
</dbReference>
<evidence type="ECO:0000256" key="1">
    <source>
        <dbReference type="SAM" id="SignalP"/>
    </source>
</evidence>